<proteinExistence type="predicted"/>
<feature type="compositionally biased region" description="Basic and acidic residues" evidence="1">
    <location>
        <begin position="778"/>
        <end position="797"/>
    </location>
</feature>
<name>A0A9P7V7S5_9ASCO</name>
<feature type="compositionally biased region" description="Polar residues" evidence="1">
    <location>
        <begin position="283"/>
        <end position="292"/>
    </location>
</feature>
<dbReference type="EMBL" id="JAHMUF010000015">
    <property type="protein sequence ID" value="KAG7192935.1"/>
    <property type="molecule type" value="Genomic_DNA"/>
</dbReference>
<dbReference type="Pfam" id="PF26242">
    <property type="entry name" value="Swc3_C"/>
    <property type="match status" value="2"/>
</dbReference>
<dbReference type="Proteomes" id="UP000790833">
    <property type="component" value="Unassembled WGS sequence"/>
</dbReference>
<keyword evidence="5" id="KW-1185">Reference proteome</keyword>
<feature type="compositionally biased region" description="Polar residues" evidence="1">
    <location>
        <begin position="402"/>
        <end position="414"/>
    </location>
</feature>
<evidence type="ECO:0000259" key="2">
    <source>
        <dbReference type="Pfam" id="PF24707"/>
    </source>
</evidence>
<feature type="compositionally biased region" description="Basic and acidic residues" evidence="1">
    <location>
        <begin position="156"/>
        <end position="202"/>
    </location>
</feature>
<dbReference type="PANTHER" id="PTHR28108:SF1">
    <property type="entry name" value="SWR1-COMPLEX PROTEIN 3"/>
    <property type="match status" value="1"/>
</dbReference>
<reference evidence="4" key="1">
    <citation type="submission" date="2021-03" db="EMBL/GenBank/DDBJ databases">
        <authorList>
            <person name="Palmer J.M."/>
        </authorList>
    </citation>
    <scope>NUCLEOTIDE SEQUENCE</scope>
    <source>
        <strain evidence="4">ARV_011</strain>
    </source>
</reference>
<dbReference type="PANTHER" id="PTHR28108">
    <property type="entry name" value="SWR1-COMPLEX PROTEIN 3"/>
    <property type="match status" value="1"/>
</dbReference>
<feature type="compositionally biased region" description="Polar residues" evidence="1">
    <location>
        <begin position="257"/>
        <end position="270"/>
    </location>
</feature>
<feature type="region of interest" description="Disordered" evidence="1">
    <location>
        <begin position="402"/>
        <end position="434"/>
    </location>
</feature>
<feature type="compositionally biased region" description="Basic and acidic residues" evidence="1">
    <location>
        <begin position="569"/>
        <end position="594"/>
    </location>
</feature>
<dbReference type="AlphaFoldDB" id="A0A9P7V7S5"/>
<gene>
    <name evidence="4" type="primary">SWC3</name>
    <name evidence="4" type="ORF">KQ657_001392</name>
</gene>
<feature type="region of interest" description="Disordered" evidence="1">
    <location>
        <begin position="645"/>
        <end position="668"/>
    </location>
</feature>
<feature type="region of interest" description="Disordered" evidence="1">
    <location>
        <begin position="762"/>
        <end position="824"/>
    </location>
</feature>
<dbReference type="GO" id="GO:0140849">
    <property type="term" value="F:ATP-dependent H2AZ histone chaperone activity"/>
    <property type="evidence" value="ECO:0007669"/>
    <property type="project" value="InterPro"/>
</dbReference>
<dbReference type="GeneID" id="66114766"/>
<dbReference type="InterPro" id="IPR057558">
    <property type="entry name" value="Swc3_dom"/>
</dbReference>
<evidence type="ECO:0000259" key="3">
    <source>
        <dbReference type="Pfam" id="PF26242"/>
    </source>
</evidence>
<dbReference type="InterPro" id="IPR037651">
    <property type="entry name" value="Swc3"/>
</dbReference>
<organism evidence="4 5">
    <name type="scientific">Scheffersomyces spartinae</name>
    <dbReference type="NCBI Taxonomy" id="45513"/>
    <lineage>
        <taxon>Eukaryota</taxon>
        <taxon>Fungi</taxon>
        <taxon>Dikarya</taxon>
        <taxon>Ascomycota</taxon>
        <taxon>Saccharomycotina</taxon>
        <taxon>Pichiomycetes</taxon>
        <taxon>Debaryomycetaceae</taxon>
        <taxon>Scheffersomyces</taxon>
    </lineage>
</organism>
<dbReference type="GO" id="GO:0000812">
    <property type="term" value="C:Swr1 complex"/>
    <property type="evidence" value="ECO:0007669"/>
    <property type="project" value="InterPro"/>
</dbReference>
<sequence length="824" mass="93411">MPPRVRRRITQAKLEEIEEQQRLLSQEIVRPFEILEDLPISFNPPPNDVFKTPLTIKDTGVLYRSLMKLRYYYVHVCPMFKLYWVKQTSYAKKLAEMDKPVPKSSKDEALGDKKAILGNDISARDIMVKLCEANLTLGPHVFEIRLFIAKDDRSDKDKIKQEKMDKKEKKREEKVAELESKKAKIAARERKARELEERERQRGASAIHLPHTTTTTTTTINNNNNNNNNNVDPMISNNGHPPRQSDANTFIAETPTKPISSTTANGSESEAGTKEDDTEIGTETDNGSSSTTDEPKKVTRKYNKTGKYEKKKKLFNTVPSGPLPPSSDPNNMQSIENKIMISNLNAIARQDASLNSLMKVVALGGATPEQIQKFQEYIKRAREMGPQPYHAYLFQNQNSAATTTAPSGLSSENGGITPATETARKEKLKEKKIPKSKIPKEQKLTAFQERYLTDATIVFEFLENANIRFLFPKMAICEAIEAANPPPEDPEDKTDYNDILVSHLWVHNQSELDEYDAKLADYEKEVKQREEAELKQKQEEAELKQKQEEAELKQKQEEAELKREQEEAILKEGKLEGEGKYEEDNESAKVKIEAEGEGEGASAATAATISETVELEKVESEPQEEEPETESPALAPVLAPEIVATPRRRAPVRRAAGGRKNKPQSRKAVVKKLVPPSKPEIRFTSLTFTIHNIPVRFTPIIVNMTKPLEEVQQYMTRVLNIGLRLPSYYLWYQVDARLDESLAENIRVQLVQEEKKMIGVPTSQPEVVERHYKKRKPKDGAESKQKKVKKEEIKQENPETTFEGDINSKISTPITERPLAVDTV</sequence>
<evidence type="ECO:0000313" key="5">
    <source>
        <dbReference type="Proteomes" id="UP000790833"/>
    </source>
</evidence>
<evidence type="ECO:0000313" key="4">
    <source>
        <dbReference type="EMBL" id="KAG7192935.1"/>
    </source>
</evidence>
<feature type="compositionally biased region" description="Basic residues" evidence="1">
    <location>
        <begin position="646"/>
        <end position="668"/>
    </location>
</feature>
<feature type="domain" description="SWR1-complex protein 3" evidence="2">
    <location>
        <begin position="30"/>
        <end position="153"/>
    </location>
</feature>
<dbReference type="OrthoDB" id="4097064at2759"/>
<comment type="caution">
    <text evidence="4">The sequence shown here is derived from an EMBL/GenBank/DDBJ whole genome shotgun (WGS) entry which is preliminary data.</text>
</comment>
<feature type="compositionally biased region" description="Basic and acidic residues" evidence="1">
    <location>
        <begin position="422"/>
        <end position="434"/>
    </location>
</feature>
<feature type="region of interest" description="Disordered" evidence="1">
    <location>
        <begin position="156"/>
        <end position="299"/>
    </location>
</feature>
<feature type="domain" description="Swc3 C-terminal" evidence="3">
    <location>
        <begin position="440"/>
        <end position="549"/>
    </location>
</feature>
<protein>
    <submittedName>
        <fullName evidence="4">SWR1-complex protein 3</fullName>
    </submittedName>
</protein>
<accession>A0A9P7V7S5</accession>
<dbReference type="RefSeq" id="XP_043048485.1">
    <property type="nucleotide sequence ID" value="XM_043192190.1"/>
</dbReference>
<evidence type="ECO:0000256" key="1">
    <source>
        <dbReference type="SAM" id="MobiDB-lite"/>
    </source>
</evidence>
<dbReference type="Pfam" id="PF24707">
    <property type="entry name" value="Swc3"/>
    <property type="match status" value="1"/>
</dbReference>
<feature type="compositionally biased region" description="Low complexity" evidence="1">
    <location>
        <begin position="212"/>
        <end position="230"/>
    </location>
</feature>
<feature type="domain" description="Swc3 C-terminal" evidence="3">
    <location>
        <begin position="659"/>
        <end position="752"/>
    </location>
</feature>
<feature type="region of interest" description="Disordered" evidence="1">
    <location>
        <begin position="569"/>
        <end position="606"/>
    </location>
</feature>
<dbReference type="InterPro" id="IPR058986">
    <property type="entry name" value="Swc3_C"/>
</dbReference>